<feature type="region of interest" description="Disordered" evidence="1">
    <location>
        <begin position="36"/>
        <end position="77"/>
    </location>
</feature>
<name>A0A9J9HFL8_RHIWR</name>
<reference evidence="2 3" key="1">
    <citation type="journal article" date="2010" name="J. Bacteriol.">
        <title>Genome sequence of the dioxin-mineralizing bacterium Sphingomonas wittichii RW1.</title>
        <authorList>
            <person name="Miller T.R."/>
            <person name="Delcher A.L."/>
            <person name="Salzberg S.L."/>
            <person name="Saunders E."/>
            <person name="Detter J.C."/>
            <person name="Halden R.U."/>
        </authorList>
    </citation>
    <scope>NUCLEOTIDE SEQUENCE [LARGE SCALE GENOMIC DNA]</scope>
    <source>
        <strain evidence="3">DSM 6014 / CCUG 31198 / JCM 15750 / NBRC 105917 / EY 4224 / RW1</strain>
    </source>
</reference>
<organism evidence="2 3">
    <name type="scientific">Rhizorhabdus wittichii (strain DSM 6014 / CCUG 31198 / JCM 15750 / NBRC 105917 / EY 4224 / RW1)</name>
    <name type="common">Sphingomonas wittichii</name>
    <dbReference type="NCBI Taxonomy" id="392499"/>
    <lineage>
        <taxon>Bacteria</taxon>
        <taxon>Pseudomonadati</taxon>
        <taxon>Pseudomonadota</taxon>
        <taxon>Alphaproteobacteria</taxon>
        <taxon>Sphingomonadales</taxon>
        <taxon>Sphingomonadaceae</taxon>
        <taxon>Rhizorhabdus</taxon>
    </lineage>
</organism>
<dbReference type="Proteomes" id="UP000001989">
    <property type="component" value="Chromosome"/>
</dbReference>
<gene>
    <name evidence="2" type="ordered locus">Swit_4445</name>
</gene>
<evidence type="ECO:0000313" key="3">
    <source>
        <dbReference type="Proteomes" id="UP000001989"/>
    </source>
</evidence>
<protein>
    <submittedName>
        <fullName evidence="2">Uncharacterized protein</fullName>
    </submittedName>
</protein>
<proteinExistence type="predicted"/>
<accession>A0A9J9HFL8</accession>
<dbReference type="AlphaFoldDB" id="A0A9J9HFL8"/>
<evidence type="ECO:0000313" key="2">
    <source>
        <dbReference type="EMBL" id="ABQ70783.1"/>
    </source>
</evidence>
<evidence type="ECO:0000256" key="1">
    <source>
        <dbReference type="SAM" id="MobiDB-lite"/>
    </source>
</evidence>
<keyword evidence="3" id="KW-1185">Reference proteome</keyword>
<sequence>MAGALAPGAAAAAVQAYRFARYGGELKIGPNFKIAPFGNRTNNPYGKWPHYHRRPAERLPNGQSPPGQGIGRHRPWEPAEKYDKWPWDRF</sequence>
<dbReference type="EMBL" id="CP000699">
    <property type="protein sequence ID" value="ABQ70783.1"/>
    <property type="molecule type" value="Genomic_DNA"/>
</dbReference>
<dbReference type="KEGG" id="swi:Swit_4445"/>